<dbReference type="Proteomes" id="UP000078046">
    <property type="component" value="Unassembled WGS sequence"/>
</dbReference>
<sequence length="554" mass="63676">MVAEKWKGDTSDSDSTEIVETSPCGRYKKRKVILEQRTIPGCDTVSLAMDSEDGVEVVWHEIALTEKNNRLNKYRQNKSYFDALLEVRHPNIIGLYNHWVIEPSKNQNGKVIFITEYMTCGSLKQLLIERRNRSDENNTFNYSWCRWNSQLLSALNYMYNHPQKLIHGHLSQDSIFFHYNGLIKIGCVNLDKLNGFKRIDATSEGEEIRILEVVKQKYKLYTDPEVALKTKQKSHLSDIYSFGIISLEIARNDLIRPKDYLNRIISANVSNSSKNSSPANTVEKTDNLPSLGKELASLTSIMSEADALNLIIKSDFELIHSTLDTIQDKTQHHFINCCIKNSTKRSTARKLLNHKAIREIHSLKLLTAHAYVNYTTDLDDITPTFVKIEKFIFKKNESIAQLKERISKILPDSKSKVDDRNNAHSLNKFVQSVKQGYYPLTAFAPISTCAIVNNKKGVIRYDAETRHSSLYSVKLFQNDKNDWEIIVVFEMQDKIHRLLHSQLHPDASGRTLALELVQLGFINDNDVDQISQNLDECLKKLTQPWDLTTPHFRN</sequence>
<dbReference type="OrthoDB" id="1034557at2759"/>
<proteinExistence type="predicted"/>
<dbReference type="SUPFAM" id="SSF56112">
    <property type="entry name" value="Protein kinase-like (PK-like)"/>
    <property type="match status" value="1"/>
</dbReference>
<dbReference type="AlphaFoldDB" id="A0A177B928"/>
<gene>
    <name evidence="2" type="ORF">A3Q56_02170</name>
</gene>
<evidence type="ECO:0000259" key="1">
    <source>
        <dbReference type="PROSITE" id="PS50011"/>
    </source>
</evidence>
<comment type="caution">
    <text evidence="2">The sequence shown here is derived from an EMBL/GenBank/DDBJ whole genome shotgun (WGS) entry which is preliminary data.</text>
</comment>
<dbReference type="GO" id="GO:0004672">
    <property type="term" value="F:protein kinase activity"/>
    <property type="evidence" value="ECO:0007669"/>
    <property type="project" value="InterPro"/>
</dbReference>
<dbReference type="InterPro" id="IPR050588">
    <property type="entry name" value="WNK_Ser-Thr_kinase"/>
</dbReference>
<name>A0A177B928_9BILA</name>
<dbReference type="GO" id="GO:0005524">
    <property type="term" value="F:ATP binding"/>
    <property type="evidence" value="ECO:0007669"/>
    <property type="project" value="InterPro"/>
</dbReference>
<dbReference type="Gene3D" id="1.10.510.10">
    <property type="entry name" value="Transferase(Phosphotransferase) domain 1"/>
    <property type="match status" value="1"/>
</dbReference>
<dbReference type="InterPro" id="IPR011009">
    <property type="entry name" value="Kinase-like_dom_sf"/>
</dbReference>
<accession>A0A177B928</accession>
<dbReference type="InterPro" id="IPR000719">
    <property type="entry name" value="Prot_kinase_dom"/>
</dbReference>
<dbReference type="EMBL" id="LWCA01000191">
    <property type="protein sequence ID" value="OAF70061.1"/>
    <property type="molecule type" value="Genomic_DNA"/>
</dbReference>
<dbReference type="PROSITE" id="PS50011">
    <property type="entry name" value="PROTEIN_KINASE_DOM"/>
    <property type="match status" value="1"/>
</dbReference>
<protein>
    <submittedName>
        <fullName evidence="2">MLF1-adaptor molecule</fullName>
    </submittedName>
</protein>
<dbReference type="PANTHER" id="PTHR13902">
    <property type="entry name" value="SERINE/THREONINE-PROTEIN KINASE WNK WITH NO LYSINE -RELATED"/>
    <property type="match status" value="1"/>
</dbReference>
<feature type="domain" description="Protein kinase" evidence="1">
    <location>
        <begin position="16"/>
        <end position="357"/>
    </location>
</feature>
<dbReference type="SMART" id="SM00220">
    <property type="entry name" value="S_TKc"/>
    <property type="match status" value="1"/>
</dbReference>
<dbReference type="Gene3D" id="3.30.200.20">
    <property type="entry name" value="Phosphorylase Kinase, domain 1"/>
    <property type="match status" value="1"/>
</dbReference>
<keyword evidence="3" id="KW-1185">Reference proteome</keyword>
<dbReference type="Pfam" id="PF00069">
    <property type="entry name" value="Pkinase"/>
    <property type="match status" value="1"/>
</dbReference>
<organism evidence="2 3">
    <name type="scientific">Intoshia linei</name>
    <dbReference type="NCBI Taxonomy" id="1819745"/>
    <lineage>
        <taxon>Eukaryota</taxon>
        <taxon>Metazoa</taxon>
        <taxon>Spiralia</taxon>
        <taxon>Lophotrochozoa</taxon>
        <taxon>Mesozoa</taxon>
        <taxon>Orthonectida</taxon>
        <taxon>Rhopaluridae</taxon>
        <taxon>Intoshia</taxon>
    </lineage>
</organism>
<evidence type="ECO:0000313" key="2">
    <source>
        <dbReference type="EMBL" id="OAF70061.1"/>
    </source>
</evidence>
<reference evidence="2 3" key="1">
    <citation type="submission" date="2016-04" db="EMBL/GenBank/DDBJ databases">
        <title>The genome of Intoshia linei affirms orthonectids as highly simplified spiralians.</title>
        <authorList>
            <person name="Mikhailov K.V."/>
            <person name="Slusarev G.S."/>
            <person name="Nikitin M.A."/>
            <person name="Logacheva M.D."/>
            <person name="Penin A."/>
            <person name="Aleoshin V."/>
            <person name="Panchin Y.V."/>
        </authorList>
    </citation>
    <scope>NUCLEOTIDE SEQUENCE [LARGE SCALE GENOMIC DNA]</scope>
    <source>
        <strain evidence="2">Intl2013</strain>
        <tissue evidence="2">Whole animal</tissue>
    </source>
</reference>
<evidence type="ECO:0000313" key="3">
    <source>
        <dbReference type="Proteomes" id="UP000078046"/>
    </source>
</evidence>